<dbReference type="KEGG" id="pre:PCA10_51310"/>
<dbReference type="PATRIC" id="fig|1245471.3.peg.5208"/>
<dbReference type="GO" id="GO:0003677">
    <property type="term" value="F:DNA binding"/>
    <property type="evidence" value="ECO:0007669"/>
    <property type="project" value="UniProtKB-UniRule"/>
</dbReference>
<evidence type="ECO:0000256" key="2">
    <source>
        <dbReference type="ARBA" id="ARBA00023125"/>
    </source>
</evidence>
<evidence type="ECO:0000313" key="6">
    <source>
        <dbReference type="EMBL" id="BAN50863.1"/>
    </source>
</evidence>
<sequence>MTQRSEQKQQTRLALMDAARLLMDSGRGFGSLSLREVTKNAGIVPTGFYRHFSDMDELGLALVEEVGETFRATIRVVRHHEFELGGIIEASVRIFLDAVVANRGQFLFLAREQYGGSQPVRQAIGALRQRITDDLAADLKLINRMPHLDDQGLDLVADLVVKTVFATLPELIDPPAQNLPAHLLPAAKITQQLRFIMIGGKHWQGPGKPQG</sequence>
<feature type="domain" description="HTH tetR-type" evidence="5">
    <location>
        <begin position="9"/>
        <end position="70"/>
    </location>
</feature>
<protein>
    <submittedName>
        <fullName evidence="6">Putative TetR family transcriptional regulator</fullName>
    </submittedName>
</protein>
<dbReference type="Gene3D" id="1.10.357.10">
    <property type="entry name" value="Tetracycline Repressor, domain 2"/>
    <property type="match status" value="1"/>
</dbReference>
<dbReference type="Pfam" id="PF21943">
    <property type="entry name" value="TetR_C_46"/>
    <property type="match status" value="1"/>
</dbReference>
<dbReference type="FunFam" id="1.10.10.60:FF:000034">
    <property type="entry name" value="HTH-type transcriptional repressor FabR"/>
    <property type="match status" value="1"/>
</dbReference>
<dbReference type="eggNOG" id="COG1309">
    <property type="taxonomic scope" value="Bacteria"/>
</dbReference>
<dbReference type="PANTHER" id="PTHR47752:SF1">
    <property type="entry name" value="HTH-TYPE TRANSCRIPTIONAL REPRESSOR FABR"/>
    <property type="match status" value="1"/>
</dbReference>
<evidence type="ECO:0000259" key="5">
    <source>
        <dbReference type="PROSITE" id="PS50977"/>
    </source>
</evidence>
<dbReference type="InterPro" id="IPR001647">
    <property type="entry name" value="HTH_TetR"/>
</dbReference>
<dbReference type="AlphaFoldDB" id="S6AWU2"/>
<dbReference type="InterPro" id="IPR009057">
    <property type="entry name" value="Homeodomain-like_sf"/>
</dbReference>
<dbReference type="STRING" id="1245471.PCA10_51310"/>
<evidence type="ECO:0000256" key="4">
    <source>
        <dbReference type="PROSITE-ProRule" id="PRU00335"/>
    </source>
</evidence>
<dbReference type="Gene3D" id="1.10.10.60">
    <property type="entry name" value="Homeodomain-like"/>
    <property type="match status" value="1"/>
</dbReference>
<proteinExistence type="predicted"/>
<reference evidence="6 7" key="1">
    <citation type="journal article" date="2013" name="Genome Announc.">
        <title>Complete Genome Sequence of the Carbazole Degrader Pseudomonas resinovorans Strain CA10 (NBRC 106553).</title>
        <authorList>
            <person name="Shintani M."/>
            <person name="Hosoyama A."/>
            <person name="Ohji S."/>
            <person name="Tsuchikane K."/>
            <person name="Takarada H."/>
            <person name="Yamazoe A."/>
            <person name="Fujita N."/>
            <person name="Nojiri H."/>
        </authorList>
    </citation>
    <scope>NUCLEOTIDE SEQUENCE [LARGE SCALE GENOMIC DNA]</scope>
    <source>
        <strain evidence="6 7">NBRC 106553</strain>
    </source>
</reference>
<keyword evidence="1" id="KW-0805">Transcription regulation</keyword>
<dbReference type="InterPro" id="IPR050692">
    <property type="entry name" value="HTH_transcr_repressor_FabR"/>
</dbReference>
<keyword evidence="3" id="KW-0804">Transcription</keyword>
<evidence type="ECO:0000256" key="3">
    <source>
        <dbReference type="ARBA" id="ARBA00023163"/>
    </source>
</evidence>
<evidence type="ECO:0000256" key="1">
    <source>
        <dbReference type="ARBA" id="ARBA00023015"/>
    </source>
</evidence>
<dbReference type="Proteomes" id="UP000015503">
    <property type="component" value="Chromosome"/>
</dbReference>
<organism evidence="6 7">
    <name type="scientific">Metapseudomonas resinovorans NBRC 106553</name>
    <dbReference type="NCBI Taxonomy" id="1245471"/>
    <lineage>
        <taxon>Bacteria</taxon>
        <taxon>Pseudomonadati</taxon>
        <taxon>Pseudomonadota</taxon>
        <taxon>Gammaproteobacteria</taxon>
        <taxon>Pseudomonadales</taxon>
        <taxon>Pseudomonadaceae</taxon>
        <taxon>Metapseudomonas</taxon>
    </lineage>
</organism>
<feature type="DNA-binding region" description="H-T-H motif" evidence="4">
    <location>
        <begin position="33"/>
        <end position="52"/>
    </location>
</feature>
<dbReference type="Pfam" id="PF00440">
    <property type="entry name" value="TetR_N"/>
    <property type="match status" value="1"/>
</dbReference>
<dbReference type="RefSeq" id="WP_016494990.1">
    <property type="nucleotide sequence ID" value="NC_021499.1"/>
</dbReference>
<evidence type="ECO:0000313" key="7">
    <source>
        <dbReference type="Proteomes" id="UP000015503"/>
    </source>
</evidence>
<dbReference type="EMBL" id="AP013068">
    <property type="protein sequence ID" value="BAN50863.1"/>
    <property type="molecule type" value="Genomic_DNA"/>
</dbReference>
<dbReference type="HOGENOM" id="CLU_081861_0_0_6"/>
<gene>
    <name evidence="6" type="ORF">PCA10_51310</name>
</gene>
<name>S6AWU2_METRE</name>
<dbReference type="PROSITE" id="PS50977">
    <property type="entry name" value="HTH_TETR_2"/>
    <property type="match status" value="1"/>
</dbReference>
<accession>S6AWU2</accession>
<dbReference type="InterPro" id="IPR054129">
    <property type="entry name" value="DesT_TetR_C"/>
</dbReference>
<dbReference type="OrthoDB" id="8617654at2"/>
<dbReference type="PANTHER" id="PTHR47752">
    <property type="entry name" value="HTH-TYPE TRANSCRIPTIONAL REPRESSOR FABR"/>
    <property type="match status" value="1"/>
</dbReference>
<dbReference type="SUPFAM" id="SSF46689">
    <property type="entry name" value="Homeodomain-like"/>
    <property type="match status" value="1"/>
</dbReference>
<keyword evidence="2 4" id="KW-0238">DNA-binding</keyword>
<keyword evidence="7" id="KW-1185">Reference proteome</keyword>